<feature type="signal peptide" evidence="1">
    <location>
        <begin position="1"/>
        <end position="28"/>
    </location>
</feature>
<gene>
    <name evidence="3" type="ORF">NCTC13156_00542</name>
</gene>
<proteinExistence type="predicted"/>
<dbReference type="InterPro" id="IPR003961">
    <property type="entry name" value="FN3_dom"/>
</dbReference>
<dbReference type="SUPFAM" id="SSF49265">
    <property type="entry name" value="Fibronectin type III"/>
    <property type="match status" value="3"/>
</dbReference>
<feature type="chain" id="PRO_5016912330" evidence="1">
    <location>
        <begin position="29"/>
        <end position="418"/>
    </location>
</feature>
<evidence type="ECO:0000313" key="4">
    <source>
        <dbReference type="Proteomes" id="UP000255269"/>
    </source>
</evidence>
<evidence type="ECO:0000313" key="3">
    <source>
        <dbReference type="EMBL" id="STQ87722.1"/>
    </source>
</evidence>
<dbReference type="Gene3D" id="2.60.40.10">
    <property type="entry name" value="Immunoglobulins"/>
    <property type="match status" value="4"/>
</dbReference>
<dbReference type="InterPro" id="IPR013783">
    <property type="entry name" value="Ig-like_fold"/>
</dbReference>
<organism evidence="3 4">
    <name type="scientific">Helicobacter pullorum</name>
    <dbReference type="NCBI Taxonomy" id="35818"/>
    <lineage>
        <taxon>Bacteria</taxon>
        <taxon>Pseudomonadati</taxon>
        <taxon>Campylobacterota</taxon>
        <taxon>Epsilonproteobacteria</taxon>
        <taxon>Campylobacterales</taxon>
        <taxon>Helicobacteraceae</taxon>
        <taxon>Helicobacter</taxon>
    </lineage>
</organism>
<dbReference type="Proteomes" id="UP000255269">
    <property type="component" value="Unassembled WGS sequence"/>
</dbReference>
<dbReference type="PROSITE" id="PS51257">
    <property type="entry name" value="PROKAR_LIPOPROTEIN"/>
    <property type="match status" value="1"/>
</dbReference>
<dbReference type="InterPro" id="IPR036116">
    <property type="entry name" value="FN3_sf"/>
</dbReference>
<keyword evidence="1" id="KW-0732">Signal</keyword>
<sequence length="418" mass="47841">MLFLFKNTFFKLLILVIAAFFSACSSSSSNFSFGSTPSINPNITPPSDIRILSDVNTIAFEWNLIQNPEIAGYYIYRKKPNETSFSKIATLDSRFTTHYADNKLESNTEYLYQFASFDAQKNISQFSSPISAKTQFITAVNYIEAIGNYPRKIKIIWNPHQDTRVIGYIIEKKDSKGNWDKLADINNRLLVEYLDTKLEDNATHEYRIFAYNVNKTLSLPSQIVSATTKPKPTPISNFTASNNIPKQITLKWDLHQNPEVTQYNLFRSNFESNFFSKLATIPNNTNTYQDIIDDNGKQYYYKITATDKDGIESLETGPIIGTTLGLPNTPLITYAQIEGNSAVIRWNPQDNRAVEYIVYKKDSSFFGETLRYNKVLTPEFIDNEVRAGEKYYYRISAVDENGLESKQTEEIMLFLPAK</sequence>
<protein>
    <submittedName>
        <fullName evidence="3">Putative fibronectin domain-containing lipoprotein</fullName>
    </submittedName>
</protein>
<dbReference type="SMART" id="SM00060">
    <property type="entry name" value="FN3"/>
    <property type="match status" value="4"/>
</dbReference>
<feature type="domain" description="Fibronectin type-III" evidence="2">
    <location>
        <begin position="234"/>
        <end position="326"/>
    </location>
</feature>
<dbReference type="RefSeq" id="WP_115056770.1">
    <property type="nucleotide sequence ID" value="NZ_UGJF01000001.1"/>
</dbReference>
<dbReference type="CDD" id="cd00063">
    <property type="entry name" value="FN3"/>
    <property type="match status" value="3"/>
</dbReference>
<dbReference type="EMBL" id="UGJF01000001">
    <property type="protein sequence ID" value="STQ87722.1"/>
    <property type="molecule type" value="Genomic_DNA"/>
</dbReference>
<keyword evidence="3" id="KW-0449">Lipoprotein</keyword>
<reference evidence="3 4" key="1">
    <citation type="submission" date="2018-06" db="EMBL/GenBank/DDBJ databases">
        <authorList>
            <consortium name="Pathogen Informatics"/>
            <person name="Doyle S."/>
        </authorList>
    </citation>
    <scope>NUCLEOTIDE SEQUENCE [LARGE SCALE GENOMIC DNA]</scope>
    <source>
        <strain evidence="3 4">NCTC13156</strain>
    </source>
</reference>
<evidence type="ECO:0000259" key="2">
    <source>
        <dbReference type="PROSITE" id="PS50853"/>
    </source>
</evidence>
<accession>A0A377PZ67</accession>
<dbReference type="AlphaFoldDB" id="A0A377PZ67"/>
<feature type="domain" description="Fibronectin type-III" evidence="2">
    <location>
        <begin position="136"/>
        <end position="231"/>
    </location>
</feature>
<dbReference type="PROSITE" id="PS50853">
    <property type="entry name" value="FN3"/>
    <property type="match status" value="2"/>
</dbReference>
<evidence type="ECO:0000256" key="1">
    <source>
        <dbReference type="SAM" id="SignalP"/>
    </source>
</evidence>
<name>A0A377PZ67_9HELI</name>